<dbReference type="InterPro" id="IPR002933">
    <property type="entry name" value="Peptidase_M20"/>
</dbReference>
<dbReference type="PANTHER" id="PTHR43808">
    <property type="entry name" value="ACETYLORNITHINE DEACETYLASE"/>
    <property type="match status" value="1"/>
</dbReference>
<evidence type="ECO:0000313" key="5">
    <source>
        <dbReference type="Proteomes" id="UP000191905"/>
    </source>
</evidence>
<dbReference type="Pfam" id="PF07687">
    <property type="entry name" value="M20_dimer"/>
    <property type="match status" value="1"/>
</dbReference>
<evidence type="ECO:0000259" key="3">
    <source>
        <dbReference type="Pfam" id="PF07687"/>
    </source>
</evidence>
<dbReference type="GO" id="GO:0046872">
    <property type="term" value="F:metal ion binding"/>
    <property type="evidence" value="ECO:0007669"/>
    <property type="project" value="UniProtKB-KW"/>
</dbReference>
<dbReference type="EMBL" id="MDET01000039">
    <property type="protein sequence ID" value="OQM74112.1"/>
    <property type="molecule type" value="Genomic_DNA"/>
</dbReference>
<dbReference type="Gene3D" id="1.10.150.900">
    <property type="match status" value="1"/>
</dbReference>
<protein>
    <submittedName>
        <fullName evidence="4">Peptidase</fullName>
    </submittedName>
</protein>
<dbReference type="Gene3D" id="3.40.630.10">
    <property type="entry name" value="Zn peptidases"/>
    <property type="match status" value="1"/>
</dbReference>
<dbReference type="GO" id="GO:0016787">
    <property type="term" value="F:hydrolase activity"/>
    <property type="evidence" value="ECO:0007669"/>
    <property type="project" value="UniProtKB-KW"/>
</dbReference>
<reference evidence="4 5" key="1">
    <citation type="journal article" date="2016" name="Int. J. Syst. Evol. Microbiol.">
        <title>Pseudaminobacter manganicus sp. nov., isolated from sludge of a manganese mine.</title>
        <authorList>
            <person name="Li J."/>
            <person name="Huang J."/>
            <person name="Liao S."/>
            <person name="Wang G."/>
        </authorList>
    </citation>
    <scope>NUCLEOTIDE SEQUENCE [LARGE SCALE GENOMIC DNA]</scope>
    <source>
        <strain evidence="4 5">JH-7</strain>
    </source>
</reference>
<evidence type="ECO:0000256" key="2">
    <source>
        <dbReference type="ARBA" id="ARBA00022801"/>
    </source>
</evidence>
<dbReference type="OrthoDB" id="9809784at2"/>
<dbReference type="InterPro" id="IPR036264">
    <property type="entry name" value="Bact_exopeptidase_dim_dom"/>
</dbReference>
<accession>A0A1V8RLN5</accession>
<dbReference type="SUPFAM" id="SSF53187">
    <property type="entry name" value="Zn-dependent exopeptidases"/>
    <property type="match status" value="1"/>
</dbReference>
<dbReference type="InterPro" id="IPR011650">
    <property type="entry name" value="Peptidase_M20_dimer"/>
</dbReference>
<gene>
    <name evidence="4" type="ORF">BFN67_22670</name>
</gene>
<dbReference type="RefSeq" id="WP_080921067.1">
    <property type="nucleotide sequence ID" value="NZ_MDET01000039.1"/>
</dbReference>
<feature type="domain" description="Peptidase M20 dimerisation" evidence="3">
    <location>
        <begin position="190"/>
        <end position="315"/>
    </location>
</feature>
<comment type="caution">
    <text evidence="4">The sequence shown here is derived from an EMBL/GenBank/DDBJ whole genome shotgun (WGS) entry which is preliminary data.</text>
</comment>
<dbReference type="Gene3D" id="3.30.70.360">
    <property type="match status" value="1"/>
</dbReference>
<keyword evidence="1" id="KW-0479">Metal-binding</keyword>
<sequence length="420" mass="46304">MSNPRDDLLAAIENDRQELITFLSDFLKIPTPNPTGDTREACRFVSEFLTQQGLDHEVLRCHPEQPNIAASFEAGAAGRHLTLNGHMDVFPVEDETAWTHGPWSGAIADGFIWGRGAVDMKAGTTASIFTYRYLHRVRDRLKGRLTLTVVSDEETLGSNGTRFLLDQHPHLRGDCCMNGEPSGPRTVRFGEKGLLWLELRIRTGGGHGAYPHLSRSANKIAAEVIRDLEQLSEFPVTIPGPHRDELERAYAHADQVLGQGASAVAQKVIVNIGQIRGGVKINVLPASCTLEVDIRVPVGLRIEEVKKAATALLAKYPDVEIVELNRSEPNVCPPEHDLSRIMLANARTIKGHDVDPIVGLGATDTRIWRELGIPAYVYGPSPKTMGARDERIEIEEFMDVVKVHCLSAYDYLAGPATHQR</sequence>
<keyword evidence="5" id="KW-1185">Reference proteome</keyword>
<dbReference type="InterPro" id="IPR050072">
    <property type="entry name" value="Peptidase_M20A"/>
</dbReference>
<dbReference type="STRING" id="1873176.BFN67_22670"/>
<evidence type="ECO:0000256" key="1">
    <source>
        <dbReference type="ARBA" id="ARBA00022723"/>
    </source>
</evidence>
<dbReference type="AlphaFoldDB" id="A0A1V8RLN5"/>
<proteinExistence type="predicted"/>
<evidence type="ECO:0000313" key="4">
    <source>
        <dbReference type="EMBL" id="OQM74112.1"/>
    </source>
</evidence>
<dbReference type="Pfam" id="PF01546">
    <property type="entry name" value="Peptidase_M20"/>
    <property type="match status" value="1"/>
</dbReference>
<name>A0A1V8RLN5_9HYPH</name>
<keyword evidence="2" id="KW-0378">Hydrolase</keyword>
<dbReference type="PANTHER" id="PTHR43808:SF32">
    <property type="entry name" value="ARGE_DAPE-RELATED DEACYLASE"/>
    <property type="match status" value="1"/>
</dbReference>
<dbReference type="Proteomes" id="UP000191905">
    <property type="component" value="Unassembled WGS sequence"/>
</dbReference>
<dbReference type="SUPFAM" id="SSF55031">
    <property type="entry name" value="Bacterial exopeptidase dimerisation domain"/>
    <property type="match status" value="1"/>
</dbReference>
<organism evidence="4 5">
    <name type="scientific">Manganibacter manganicus</name>
    <dbReference type="NCBI Taxonomy" id="1873176"/>
    <lineage>
        <taxon>Bacteria</taxon>
        <taxon>Pseudomonadati</taxon>
        <taxon>Pseudomonadota</taxon>
        <taxon>Alphaproteobacteria</taxon>
        <taxon>Hyphomicrobiales</taxon>
        <taxon>Phyllobacteriaceae</taxon>
        <taxon>Manganibacter</taxon>
    </lineage>
</organism>